<dbReference type="InterPro" id="IPR011060">
    <property type="entry name" value="RibuloseP-bd_barrel"/>
</dbReference>
<protein>
    <recommendedName>
        <fullName evidence="5 10">N-(5'-phosphoribosyl)anthranilate isomerase</fullName>
        <shortName evidence="10">PRAI</shortName>
        <ecNumber evidence="4 10">5.3.1.24</ecNumber>
    </recommendedName>
</protein>
<dbReference type="EMBL" id="FQVB01000008">
    <property type="protein sequence ID" value="SHE89664.1"/>
    <property type="molecule type" value="Genomic_DNA"/>
</dbReference>
<dbReference type="Proteomes" id="UP000184076">
    <property type="component" value="Unassembled WGS sequence"/>
</dbReference>
<keyword evidence="6 10" id="KW-0028">Amino-acid biosynthesis</keyword>
<dbReference type="SUPFAM" id="SSF51366">
    <property type="entry name" value="Ribulose-phoshate binding barrel"/>
    <property type="match status" value="1"/>
</dbReference>
<dbReference type="PANTHER" id="PTHR42894">
    <property type="entry name" value="N-(5'-PHOSPHORIBOSYL)ANTHRANILATE ISOMERASE"/>
    <property type="match status" value="1"/>
</dbReference>
<dbReference type="EC" id="5.3.1.24" evidence="4 10"/>
<dbReference type="PANTHER" id="PTHR42894:SF1">
    <property type="entry name" value="N-(5'-PHOSPHORIBOSYL)ANTHRANILATE ISOMERASE"/>
    <property type="match status" value="1"/>
</dbReference>
<name>A0A1M4X869_9BACT</name>
<evidence type="ECO:0000256" key="7">
    <source>
        <dbReference type="ARBA" id="ARBA00022822"/>
    </source>
</evidence>
<evidence type="ECO:0000259" key="11">
    <source>
        <dbReference type="Pfam" id="PF00697"/>
    </source>
</evidence>
<sequence length="216" mass="23383">MEIKICGITRREDARIAASLGVDAVGFVFYPKSPRHVSRETARDLAAALPESVARVGVFVDETVDRVLETARFCGLTHVQLHGQETPEEVAALEAQGLRVVKALFVNRAPGLDVQDRYRPTAFLVECAGVSLPGGNALAWDWASAKDRVRHRPMILAGGLDPHNVARAVRAAEPAAVDVSSGVERRPGEKDAQKMEAFVNAVRRLSPPAVEGRIFS</sequence>
<comment type="similarity">
    <text evidence="3 10">Belongs to the TrpF family.</text>
</comment>
<organism evidence="12 13">
    <name type="scientific">Desulfacinum infernum DSM 9756</name>
    <dbReference type="NCBI Taxonomy" id="1121391"/>
    <lineage>
        <taxon>Bacteria</taxon>
        <taxon>Pseudomonadati</taxon>
        <taxon>Thermodesulfobacteriota</taxon>
        <taxon>Syntrophobacteria</taxon>
        <taxon>Syntrophobacterales</taxon>
        <taxon>Syntrophobacteraceae</taxon>
        <taxon>Desulfacinum</taxon>
    </lineage>
</organism>
<dbReference type="CDD" id="cd00405">
    <property type="entry name" value="PRAI"/>
    <property type="match status" value="1"/>
</dbReference>
<evidence type="ECO:0000256" key="6">
    <source>
        <dbReference type="ARBA" id="ARBA00022605"/>
    </source>
</evidence>
<evidence type="ECO:0000313" key="13">
    <source>
        <dbReference type="Proteomes" id="UP000184076"/>
    </source>
</evidence>
<comment type="pathway">
    <text evidence="2 10">Amino-acid biosynthesis; L-tryptophan biosynthesis; L-tryptophan from chorismate: step 3/5.</text>
</comment>
<dbReference type="STRING" id="1121391.SAMN02745206_01010"/>
<evidence type="ECO:0000256" key="1">
    <source>
        <dbReference type="ARBA" id="ARBA00001164"/>
    </source>
</evidence>
<evidence type="ECO:0000256" key="9">
    <source>
        <dbReference type="ARBA" id="ARBA00023235"/>
    </source>
</evidence>
<evidence type="ECO:0000256" key="4">
    <source>
        <dbReference type="ARBA" id="ARBA00012572"/>
    </source>
</evidence>
<proteinExistence type="inferred from homology"/>
<dbReference type="InterPro" id="IPR044643">
    <property type="entry name" value="TrpF_fam"/>
</dbReference>
<dbReference type="GO" id="GO:0004640">
    <property type="term" value="F:phosphoribosylanthranilate isomerase activity"/>
    <property type="evidence" value="ECO:0007669"/>
    <property type="project" value="UniProtKB-UniRule"/>
</dbReference>
<dbReference type="GO" id="GO:0000162">
    <property type="term" value="P:L-tryptophan biosynthetic process"/>
    <property type="evidence" value="ECO:0007669"/>
    <property type="project" value="UniProtKB-UniRule"/>
</dbReference>
<dbReference type="InterPro" id="IPR013785">
    <property type="entry name" value="Aldolase_TIM"/>
</dbReference>
<keyword evidence="13" id="KW-1185">Reference proteome</keyword>
<keyword evidence="9 10" id="KW-0413">Isomerase</keyword>
<dbReference type="RefSeq" id="WP_218588367.1">
    <property type="nucleotide sequence ID" value="NZ_FQVB01000008.1"/>
</dbReference>
<reference evidence="13" key="1">
    <citation type="submission" date="2016-11" db="EMBL/GenBank/DDBJ databases">
        <authorList>
            <person name="Varghese N."/>
            <person name="Submissions S."/>
        </authorList>
    </citation>
    <scope>NUCLEOTIDE SEQUENCE [LARGE SCALE GENOMIC DNA]</scope>
    <source>
        <strain evidence="13">DSM 9756</strain>
    </source>
</reference>
<accession>A0A1M4X869</accession>
<dbReference type="UniPathway" id="UPA00035">
    <property type="reaction ID" value="UER00042"/>
</dbReference>
<keyword evidence="7 10" id="KW-0822">Tryptophan biosynthesis</keyword>
<evidence type="ECO:0000256" key="8">
    <source>
        <dbReference type="ARBA" id="ARBA00023141"/>
    </source>
</evidence>
<dbReference type="HAMAP" id="MF_00135">
    <property type="entry name" value="PRAI"/>
    <property type="match status" value="1"/>
</dbReference>
<gene>
    <name evidence="10" type="primary">trpF</name>
    <name evidence="12" type="ORF">SAMN02745206_01010</name>
</gene>
<comment type="catalytic activity">
    <reaction evidence="1 10">
        <text>N-(5-phospho-beta-D-ribosyl)anthranilate = 1-(2-carboxyphenylamino)-1-deoxy-D-ribulose 5-phosphate</text>
        <dbReference type="Rhea" id="RHEA:21540"/>
        <dbReference type="ChEBI" id="CHEBI:18277"/>
        <dbReference type="ChEBI" id="CHEBI:58613"/>
        <dbReference type="EC" id="5.3.1.24"/>
    </reaction>
</comment>
<evidence type="ECO:0000256" key="10">
    <source>
        <dbReference type="HAMAP-Rule" id="MF_00135"/>
    </source>
</evidence>
<evidence type="ECO:0000256" key="5">
    <source>
        <dbReference type="ARBA" id="ARBA00022272"/>
    </source>
</evidence>
<dbReference type="Pfam" id="PF00697">
    <property type="entry name" value="PRAI"/>
    <property type="match status" value="1"/>
</dbReference>
<keyword evidence="8 10" id="KW-0057">Aromatic amino acid biosynthesis</keyword>
<dbReference type="FunFam" id="3.20.20.70:FF:000075">
    <property type="entry name" value="Tryptophan biosynthesis protein TRP1"/>
    <property type="match status" value="1"/>
</dbReference>
<dbReference type="AlphaFoldDB" id="A0A1M4X869"/>
<evidence type="ECO:0000256" key="3">
    <source>
        <dbReference type="ARBA" id="ARBA00007571"/>
    </source>
</evidence>
<dbReference type="InterPro" id="IPR001240">
    <property type="entry name" value="PRAI_dom"/>
</dbReference>
<feature type="domain" description="N-(5'phosphoribosyl) anthranilate isomerase (PRAI)" evidence="11">
    <location>
        <begin position="3"/>
        <end position="200"/>
    </location>
</feature>
<evidence type="ECO:0000313" key="12">
    <source>
        <dbReference type="EMBL" id="SHE89664.1"/>
    </source>
</evidence>
<evidence type="ECO:0000256" key="2">
    <source>
        <dbReference type="ARBA" id="ARBA00004664"/>
    </source>
</evidence>
<dbReference type="Gene3D" id="3.20.20.70">
    <property type="entry name" value="Aldolase class I"/>
    <property type="match status" value="1"/>
</dbReference>